<dbReference type="STRING" id="930990.A0A067N3S0"/>
<feature type="signal peptide" evidence="2">
    <location>
        <begin position="1"/>
        <end position="22"/>
    </location>
</feature>
<dbReference type="InterPro" id="IPR051058">
    <property type="entry name" value="GDSL_Est/Lipase"/>
</dbReference>
<dbReference type="Pfam" id="PF00657">
    <property type="entry name" value="Lipase_GDSL"/>
    <property type="match status" value="1"/>
</dbReference>
<sequence length="319" mass="35343">MHQRKLAPFILSIALAASPCLGTGLFGNKIAAMVTFGDSYSVQNVGDGRVQWPDYVAGYLKIALYDYARSGATCSDLLTPREYPGVTEDELPLFLQQKKNGTVVLDRDPLKTIYTLWVGTNDVGAGCLLTGDQKPGATIVDTTKCTIEWAKTLYKNGARNFLFQNMVPLQRIPMYARDAYPTRYWKAAKNATEWNTFILELVNSGNALSRYMLTDLAPQLPGAHVGLFDSYGLFTDILDHPKLYLNGTAPYNTTGSVNPCVYAVDGHDPLYCTLVNGTDADSYVWHNELHASHQTNRVVAKEIASVIRGEKNKWVTWLS</sequence>
<dbReference type="AlphaFoldDB" id="A0A067N3S0"/>
<keyword evidence="1" id="KW-0378">Hydrolase</keyword>
<dbReference type="PANTHER" id="PTHR45648">
    <property type="entry name" value="GDSL LIPASE/ACYLHYDROLASE FAMILY PROTEIN (AFU_ORTHOLOGUE AFUA_4G14700)"/>
    <property type="match status" value="1"/>
</dbReference>
<keyword evidence="4" id="KW-1185">Reference proteome</keyword>
<evidence type="ECO:0000313" key="4">
    <source>
        <dbReference type="Proteomes" id="UP000027195"/>
    </source>
</evidence>
<accession>A0A067N3S0</accession>
<reference evidence="4" key="1">
    <citation type="journal article" date="2014" name="Proc. Natl. Acad. Sci. U.S.A.">
        <title>Extensive sampling of basidiomycete genomes demonstrates inadequacy of the white-rot/brown-rot paradigm for wood decay fungi.</title>
        <authorList>
            <person name="Riley R."/>
            <person name="Salamov A.A."/>
            <person name="Brown D.W."/>
            <person name="Nagy L.G."/>
            <person name="Floudas D."/>
            <person name="Held B.W."/>
            <person name="Levasseur A."/>
            <person name="Lombard V."/>
            <person name="Morin E."/>
            <person name="Otillar R."/>
            <person name="Lindquist E.A."/>
            <person name="Sun H."/>
            <person name="LaButti K.M."/>
            <person name="Schmutz J."/>
            <person name="Jabbour D."/>
            <person name="Luo H."/>
            <person name="Baker S.E."/>
            <person name="Pisabarro A.G."/>
            <person name="Walton J.D."/>
            <person name="Blanchette R.A."/>
            <person name="Henrissat B."/>
            <person name="Martin F."/>
            <person name="Cullen D."/>
            <person name="Hibbett D.S."/>
            <person name="Grigoriev I.V."/>
        </authorList>
    </citation>
    <scope>NUCLEOTIDE SEQUENCE [LARGE SCALE GENOMIC DNA]</scope>
    <source>
        <strain evidence="4">FD-172 SS1</strain>
    </source>
</reference>
<protein>
    <submittedName>
        <fullName evidence="3">Carbohydrate esterase family 16 protein</fullName>
    </submittedName>
</protein>
<name>A0A067N3S0_BOTB1</name>
<evidence type="ECO:0000313" key="3">
    <source>
        <dbReference type="EMBL" id="KDQ21620.1"/>
    </source>
</evidence>
<dbReference type="Gene3D" id="3.40.50.1110">
    <property type="entry name" value="SGNH hydrolase"/>
    <property type="match status" value="1"/>
</dbReference>
<dbReference type="SUPFAM" id="SSF52266">
    <property type="entry name" value="SGNH hydrolase"/>
    <property type="match status" value="1"/>
</dbReference>
<organism evidence="3 4">
    <name type="scientific">Botryobasidium botryosum (strain FD-172 SS1)</name>
    <dbReference type="NCBI Taxonomy" id="930990"/>
    <lineage>
        <taxon>Eukaryota</taxon>
        <taxon>Fungi</taxon>
        <taxon>Dikarya</taxon>
        <taxon>Basidiomycota</taxon>
        <taxon>Agaricomycotina</taxon>
        <taxon>Agaricomycetes</taxon>
        <taxon>Cantharellales</taxon>
        <taxon>Botryobasidiaceae</taxon>
        <taxon>Botryobasidium</taxon>
    </lineage>
</organism>
<dbReference type="OrthoDB" id="1600564at2759"/>
<dbReference type="HOGENOM" id="CLU_015101_1_0_1"/>
<feature type="chain" id="PRO_5001646200" evidence="2">
    <location>
        <begin position="23"/>
        <end position="319"/>
    </location>
</feature>
<dbReference type="InterPro" id="IPR001087">
    <property type="entry name" value="GDSL"/>
</dbReference>
<dbReference type="PANTHER" id="PTHR45648:SF22">
    <property type="entry name" value="GDSL LIPASE_ACYLHYDROLASE FAMILY PROTEIN (AFU_ORTHOLOGUE AFUA_4G14700)"/>
    <property type="match status" value="1"/>
</dbReference>
<dbReference type="Proteomes" id="UP000027195">
    <property type="component" value="Unassembled WGS sequence"/>
</dbReference>
<dbReference type="InterPro" id="IPR036514">
    <property type="entry name" value="SGNH_hydro_sf"/>
</dbReference>
<proteinExistence type="predicted"/>
<keyword evidence="2" id="KW-0732">Signal</keyword>
<dbReference type="InParanoid" id="A0A067N3S0"/>
<evidence type="ECO:0000256" key="2">
    <source>
        <dbReference type="SAM" id="SignalP"/>
    </source>
</evidence>
<gene>
    <name evidence="3" type="ORF">BOTBODRAFT_208664</name>
</gene>
<dbReference type="EMBL" id="KL198016">
    <property type="protein sequence ID" value="KDQ21620.1"/>
    <property type="molecule type" value="Genomic_DNA"/>
</dbReference>
<dbReference type="GO" id="GO:0016788">
    <property type="term" value="F:hydrolase activity, acting on ester bonds"/>
    <property type="evidence" value="ECO:0007669"/>
    <property type="project" value="InterPro"/>
</dbReference>
<evidence type="ECO:0000256" key="1">
    <source>
        <dbReference type="ARBA" id="ARBA00022801"/>
    </source>
</evidence>